<dbReference type="PROSITE" id="PS50102">
    <property type="entry name" value="RRM"/>
    <property type="match status" value="1"/>
</dbReference>
<dbReference type="PANTHER" id="PTHR47640">
    <property type="entry name" value="TRNA SELENOCYSTEINE 1-ASSOCIATED PROTEIN 1-RELATED-RELATED"/>
    <property type="match status" value="1"/>
</dbReference>
<gene>
    <name evidence="4" type="ORF">DAPK24_007280</name>
</gene>
<evidence type="ECO:0000313" key="5">
    <source>
        <dbReference type="Proteomes" id="UP001378960"/>
    </source>
</evidence>
<proteinExistence type="predicted"/>
<evidence type="ECO:0000256" key="2">
    <source>
        <dbReference type="PROSITE-ProRule" id="PRU00176"/>
    </source>
</evidence>
<organism evidence="4 5">
    <name type="scientific">Pichia kluyveri</name>
    <name type="common">Yeast</name>
    <dbReference type="NCBI Taxonomy" id="36015"/>
    <lineage>
        <taxon>Eukaryota</taxon>
        <taxon>Fungi</taxon>
        <taxon>Dikarya</taxon>
        <taxon>Ascomycota</taxon>
        <taxon>Saccharomycotina</taxon>
        <taxon>Pichiomycetes</taxon>
        <taxon>Pichiales</taxon>
        <taxon>Pichiaceae</taxon>
        <taxon>Pichia</taxon>
    </lineage>
</organism>
<dbReference type="Pfam" id="PF00076">
    <property type="entry name" value="RRM_1"/>
    <property type="match status" value="1"/>
</dbReference>
<name>A0AAV5QYY9_PICKL</name>
<dbReference type="InterPro" id="IPR035979">
    <property type="entry name" value="RBD_domain_sf"/>
</dbReference>
<comment type="caution">
    <text evidence="4">The sequence shown here is derived from an EMBL/GenBank/DDBJ whole genome shotgun (WGS) entry which is preliminary data.</text>
</comment>
<keyword evidence="1 2" id="KW-0694">RNA-binding</keyword>
<evidence type="ECO:0000259" key="3">
    <source>
        <dbReference type="PROSITE" id="PS50102"/>
    </source>
</evidence>
<sequence>MNRTKPITKNSKRVYNSYKTSDRRAASGYRPDQYLNSNNKSKVDVDTITKLKSNHIEEDKAIIRKDPKTGKTWLDSSLVEWNPNHYRLFVGNIGIDVTEEILIEKFIKYPSLSKVKIPKDSNNQKQNVNKGFAFISFADPEDYLKCYKEMNGKYVGSKPITLERAKTEIGDVVKVNKKNNRYK</sequence>
<evidence type="ECO:0000256" key="1">
    <source>
        <dbReference type="ARBA" id="ARBA00022884"/>
    </source>
</evidence>
<dbReference type="InterPro" id="IPR000504">
    <property type="entry name" value="RRM_dom"/>
</dbReference>
<dbReference type="Gene3D" id="3.30.70.330">
    <property type="match status" value="1"/>
</dbReference>
<dbReference type="AlphaFoldDB" id="A0AAV5QYY9"/>
<dbReference type="EMBL" id="BTGB01000001">
    <property type="protein sequence ID" value="GMM44153.1"/>
    <property type="molecule type" value="Genomic_DNA"/>
</dbReference>
<keyword evidence="5" id="KW-1185">Reference proteome</keyword>
<reference evidence="4 5" key="1">
    <citation type="journal article" date="2023" name="Elife">
        <title>Identification of key yeast species and microbe-microbe interactions impacting larval growth of Drosophila in the wild.</title>
        <authorList>
            <person name="Mure A."/>
            <person name="Sugiura Y."/>
            <person name="Maeda R."/>
            <person name="Honda K."/>
            <person name="Sakurai N."/>
            <person name="Takahashi Y."/>
            <person name="Watada M."/>
            <person name="Katoh T."/>
            <person name="Gotoh A."/>
            <person name="Gotoh Y."/>
            <person name="Taniguchi I."/>
            <person name="Nakamura K."/>
            <person name="Hayashi T."/>
            <person name="Katayama T."/>
            <person name="Uemura T."/>
            <person name="Hattori Y."/>
        </authorList>
    </citation>
    <scope>NUCLEOTIDE SEQUENCE [LARGE SCALE GENOMIC DNA]</scope>
    <source>
        <strain evidence="4 5">PK-24</strain>
    </source>
</reference>
<dbReference type="SUPFAM" id="SSF54928">
    <property type="entry name" value="RNA-binding domain, RBD"/>
    <property type="match status" value="1"/>
</dbReference>
<dbReference type="Proteomes" id="UP001378960">
    <property type="component" value="Unassembled WGS sequence"/>
</dbReference>
<accession>A0AAV5QYY9</accession>
<dbReference type="PANTHER" id="PTHR47640:SF11">
    <property type="entry name" value="RNA-BINDING PROTEIN 42"/>
    <property type="match status" value="1"/>
</dbReference>
<dbReference type="GO" id="GO:0003729">
    <property type="term" value="F:mRNA binding"/>
    <property type="evidence" value="ECO:0007669"/>
    <property type="project" value="InterPro"/>
</dbReference>
<evidence type="ECO:0000313" key="4">
    <source>
        <dbReference type="EMBL" id="GMM44153.1"/>
    </source>
</evidence>
<protein>
    <recommendedName>
        <fullName evidence="3">RRM domain-containing protein</fullName>
    </recommendedName>
</protein>
<dbReference type="SMART" id="SM00360">
    <property type="entry name" value="RRM"/>
    <property type="match status" value="1"/>
</dbReference>
<feature type="domain" description="RRM" evidence="3">
    <location>
        <begin position="86"/>
        <end position="167"/>
    </location>
</feature>
<dbReference type="InterPro" id="IPR012677">
    <property type="entry name" value="Nucleotide-bd_a/b_plait_sf"/>
</dbReference>
<dbReference type="InterPro" id="IPR050825">
    <property type="entry name" value="RBM42_RBP45_47-like"/>
</dbReference>